<dbReference type="FunFam" id="3.30.430.20:FF:000003">
    <property type="entry name" value="Cysteine-rich RLK (RECEPTOR-like protein kinase) 10"/>
    <property type="match status" value="1"/>
</dbReference>
<evidence type="ECO:0000313" key="4">
    <source>
        <dbReference type="EMBL" id="PWA76554.1"/>
    </source>
</evidence>
<dbReference type="FunFam" id="3.30.430.20:FF:000002">
    <property type="entry name" value="Cysteine-rich receptor-like protein kinase 10"/>
    <property type="match status" value="1"/>
</dbReference>
<organism evidence="4 5">
    <name type="scientific">Artemisia annua</name>
    <name type="common">Sweet wormwood</name>
    <dbReference type="NCBI Taxonomy" id="35608"/>
    <lineage>
        <taxon>Eukaryota</taxon>
        <taxon>Viridiplantae</taxon>
        <taxon>Streptophyta</taxon>
        <taxon>Embryophyta</taxon>
        <taxon>Tracheophyta</taxon>
        <taxon>Spermatophyta</taxon>
        <taxon>Magnoliopsida</taxon>
        <taxon>eudicotyledons</taxon>
        <taxon>Gunneridae</taxon>
        <taxon>Pentapetalae</taxon>
        <taxon>asterids</taxon>
        <taxon>campanulids</taxon>
        <taxon>Asterales</taxon>
        <taxon>Asteraceae</taxon>
        <taxon>Asteroideae</taxon>
        <taxon>Anthemideae</taxon>
        <taxon>Artemisiinae</taxon>
        <taxon>Artemisia</taxon>
    </lineage>
</organism>
<reference evidence="4 5" key="1">
    <citation type="journal article" date="2018" name="Mol. Plant">
        <title>The genome of Artemisia annua provides insight into the evolution of Asteraceae family and artemisinin biosynthesis.</title>
        <authorList>
            <person name="Shen Q."/>
            <person name="Zhang L."/>
            <person name="Liao Z."/>
            <person name="Wang S."/>
            <person name="Yan T."/>
            <person name="Shi P."/>
            <person name="Liu M."/>
            <person name="Fu X."/>
            <person name="Pan Q."/>
            <person name="Wang Y."/>
            <person name="Lv Z."/>
            <person name="Lu X."/>
            <person name="Zhang F."/>
            <person name="Jiang W."/>
            <person name="Ma Y."/>
            <person name="Chen M."/>
            <person name="Hao X."/>
            <person name="Li L."/>
            <person name="Tang Y."/>
            <person name="Lv G."/>
            <person name="Zhou Y."/>
            <person name="Sun X."/>
            <person name="Brodelius P.E."/>
            <person name="Rose J.K.C."/>
            <person name="Tang K."/>
        </authorList>
    </citation>
    <scope>NUCLEOTIDE SEQUENCE [LARGE SCALE GENOMIC DNA]</scope>
    <source>
        <strain evidence="5">cv. Huhao1</strain>
        <tissue evidence="4">Leaf</tissue>
    </source>
</reference>
<gene>
    <name evidence="4" type="ORF">CTI12_AA231720</name>
</gene>
<dbReference type="PANTHER" id="PTHR32099">
    <property type="entry name" value="CYSTEINE-RICH REPEAT SECRETORY PROTEIN"/>
    <property type="match status" value="1"/>
</dbReference>
<keyword evidence="1" id="KW-0732">Signal</keyword>
<dbReference type="AlphaFoldDB" id="A0A2U1NST8"/>
<evidence type="ECO:0000256" key="1">
    <source>
        <dbReference type="ARBA" id="ARBA00022729"/>
    </source>
</evidence>
<keyword evidence="2" id="KW-0677">Repeat</keyword>
<dbReference type="CDD" id="cd23509">
    <property type="entry name" value="Gnk2-like"/>
    <property type="match status" value="2"/>
</dbReference>
<dbReference type="Gene3D" id="3.30.430.20">
    <property type="entry name" value="Gnk2 domain, C-X8-C-X2-C motif"/>
    <property type="match status" value="2"/>
</dbReference>
<keyword evidence="4" id="KW-0808">Transferase</keyword>
<dbReference type="EMBL" id="PKPP01002253">
    <property type="protein sequence ID" value="PWA76554.1"/>
    <property type="molecule type" value="Genomic_DNA"/>
</dbReference>
<keyword evidence="5" id="KW-1185">Reference proteome</keyword>
<feature type="domain" description="Gnk2-homologous" evidence="3">
    <location>
        <begin position="33"/>
        <end position="136"/>
    </location>
</feature>
<evidence type="ECO:0000259" key="3">
    <source>
        <dbReference type="PROSITE" id="PS51473"/>
    </source>
</evidence>
<keyword evidence="4" id="KW-0675">Receptor</keyword>
<dbReference type="InterPro" id="IPR002902">
    <property type="entry name" value="GNK2"/>
</dbReference>
<dbReference type="Proteomes" id="UP000245207">
    <property type="component" value="Unassembled WGS sequence"/>
</dbReference>
<dbReference type="GO" id="GO:0016301">
    <property type="term" value="F:kinase activity"/>
    <property type="evidence" value="ECO:0007669"/>
    <property type="project" value="UniProtKB-KW"/>
</dbReference>
<dbReference type="OrthoDB" id="1909574at2759"/>
<accession>A0A2U1NST8</accession>
<proteinExistence type="predicted"/>
<dbReference type="PROSITE" id="PS51473">
    <property type="entry name" value="GNK2"/>
    <property type="match status" value="2"/>
</dbReference>
<sequence length="273" mass="30470">MENMGTVYQHPETWSLTHRIRMFVNTITFAQPDFLSYYCENAANYTRNSSYQRNLDTTLSALPNTNSGFGFFNRSTGRQGSDTVHSVALCRGDVNLDACQSCLKDSIVKLRQICPNQKEAIGYYDNCMLKYSDQTILGKTDIKFYVFLLNTQNASDVERFNGALSALLNNLTANASAGGSLRKFAAGDTRGPGFTSIYALVQCTPDLAQQQCNECLGDGITQFSNRYSGRIGGRTLLPMCTFRYESYRFFNESTLAIQPPPPRTATEFTIISH</sequence>
<evidence type="ECO:0000313" key="5">
    <source>
        <dbReference type="Proteomes" id="UP000245207"/>
    </source>
</evidence>
<comment type="caution">
    <text evidence="4">The sequence shown here is derived from an EMBL/GenBank/DDBJ whole genome shotgun (WGS) entry which is preliminary data.</text>
</comment>
<evidence type="ECO:0000256" key="2">
    <source>
        <dbReference type="ARBA" id="ARBA00022737"/>
    </source>
</evidence>
<feature type="domain" description="Gnk2-homologous" evidence="3">
    <location>
        <begin position="142"/>
        <end position="249"/>
    </location>
</feature>
<keyword evidence="4" id="KW-0418">Kinase</keyword>
<dbReference type="PANTHER" id="PTHR32099:SF99">
    <property type="entry name" value="GNK2-LIKE DOMAIN-CONTAINING PROTEIN"/>
    <property type="match status" value="1"/>
</dbReference>
<name>A0A2U1NST8_ARTAN</name>
<dbReference type="Pfam" id="PF01657">
    <property type="entry name" value="Stress-antifung"/>
    <property type="match status" value="2"/>
</dbReference>
<protein>
    <submittedName>
        <fullName evidence="4">Cysteine-rich RLK (RECEPTOR-like protein kinase) 26</fullName>
    </submittedName>
</protein>
<dbReference type="InterPro" id="IPR038408">
    <property type="entry name" value="GNK2_sf"/>
</dbReference>
<dbReference type="STRING" id="35608.A0A2U1NST8"/>